<evidence type="ECO:0000313" key="11">
    <source>
        <dbReference type="Proteomes" id="UP000504636"/>
    </source>
</evidence>
<evidence type="ECO:0000256" key="5">
    <source>
        <dbReference type="ARBA" id="ARBA00022692"/>
    </source>
</evidence>
<dbReference type="EMBL" id="MU003694">
    <property type="protein sequence ID" value="KAF2815377.1"/>
    <property type="molecule type" value="Genomic_DNA"/>
</dbReference>
<evidence type="ECO:0000256" key="4">
    <source>
        <dbReference type="ARBA" id="ARBA00022475"/>
    </source>
</evidence>
<dbReference type="GeneID" id="54463621"/>
<evidence type="ECO:0000256" key="2">
    <source>
        <dbReference type="ARBA" id="ARBA00010199"/>
    </source>
</evidence>
<dbReference type="OrthoDB" id="2119662at2759"/>
<dbReference type="AlphaFoldDB" id="A0A6A6Z547"/>
<evidence type="ECO:0008006" key="13">
    <source>
        <dbReference type="Google" id="ProtNLM"/>
    </source>
</evidence>
<keyword evidence="7 9" id="KW-0472">Membrane</keyword>
<keyword evidence="4" id="KW-1003">Cell membrane</keyword>
<dbReference type="Proteomes" id="UP000504636">
    <property type="component" value="Unplaced"/>
</dbReference>
<feature type="region of interest" description="Disordered" evidence="8">
    <location>
        <begin position="14"/>
        <end position="44"/>
    </location>
</feature>
<evidence type="ECO:0000256" key="3">
    <source>
        <dbReference type="ARBA" id="ARBA00022448"/>
    </source>
</evidence>
<accession>A0A6A6Z547</accession>
<comment type="similarity">
    <text evidence="2">Belongs to the multi antimicrobial extrusion (MATE) (TC 2.A.66.1) family.</text>
</comment>
<keyword evidence="11" id="KW-1185">Reference proteome</keyword>
<reference evidence="12" key="3">
    <citation type="submission" date="2025-04" db="UniProtKB">
        <authorList>
            <consortium name="RefSeq"/>
        </authorList>
    </citation>
    <scope>IDENTIFICATION</scope>
    <source>
        <strain evidence="12">CBS 304.34</strain>
    </source>
</reference>
<dbReference type="GO" id="GO:0005886">
    <property type="term" value="C:plasma membrane"/>
    <property type="evidence" value="ECO:0007669"/>
    <property type="project" value="UniProtKB-SubCell"/>
</dbReference>
<evidence type="ECO:0000256" key="6">
    <source>
        <dbReference type="ARBA" id="ARBA00022989"/>
    </source>
</evidence>
<evidence type="ECO:0000313" key="12">
    <source>
        <dbReference type="RefSeq" id="XP_033582341.1"/>
    </source>
</evidence>
<evidence type="ECO:0000256" key="8">
    <source>
        <dbReference type="SAM" id="MobiDB-lite"/>
    </source>
</evidence>
<organism evidence="10">
    <name type="scientific">Mytilinidion resinicola</name>
    <dbReference type="NCBI Taxonomy" id="574789"/>
    <lineage>
        <taxon>Eukaryota</taxon>
        <taxon>Fungi</taxon>
        <taxon>Dikarya</taxon>
        <taxon>Ascomycota</taxon>
        <taxon>Pezizomycotina</taxon>
        <taxon>Dothideomycetes</taxon>
        <taxon>Pleosporomycetidae</taxon>
        <taxon>Mytilinidiales</taxon>
        <taxon>Mytilinidiaceae</taxon>
        <taxon>Mytilinidion</taxon>
    </lineage>
</organism>
<comment type="subcellular location">
    <subcellularLocation>
        <location evidence="1">Cell membrane</location>
        <topology evidence="1">Multi-pass membrane protein</topology>
    </subcellularLocation>
</comment>
<keyword evidence="5 9" id="KW-0812">Transmembrane</keyword>
<feature type="transmembrane region" description="Helical" evidence="9">
    <location>
        <begin position="427"/>
        <end position="449"/>
    </location>
</feature>
<dbReference type="GO" id="GO:0015297">
    <property type="term" value="F:antiporter activity"/>
    <property type="evidence" value="ECO:0007669"/>
    <property type="project" value="InterPro"/>
</dbReference>
<feature type="transmembrane region" description="Helical" evidence="9">
    <location>
        <begin position="480"/>
        <end position="505"/>
    </location>
</feature>
<gene>
    <name evidence="10 12" type="ORF">BDZ99DRAFT_485707</name>
</gene>
<name>A0A6A6Z547_9PEZI</name>
<proteinExistence type="inferred from homology"/>
<evidence type="ECO:0000256" key="7">
    <source>
        <dbReference type="ARBA" id="ARBA00023136"/>
    </source>
</evidence>
<feature type="transmembrane region" description="Helical" evidence="9">
    <location>
        <begin position="129"/>
        <end position="151"/>
    </location>
</feature>
<reference evidence="10 12" key="1">
    <citation type="journal article" date="2020" name="Stud. Mycol.">
        <title>101 Dothideomycetes genomes: a test case for predicting lifestyles and emergence of pathogens.</title>
        <authorList>
            <person name="Haridas S."/>
            <person name="Albert R."/>
            <person name="Binder M."/>
            <person name="Bloem J."/>
            <person name="Labutti K."/>
            <person name="Salamov A."/>
            <person name="Andreopoulos B."/>
            <person name="Baker S."/>
            <person name="Barry K."/>
            <person name="Bills G."/>
            <person name="Bluhm B."/>
            <person name="Cannon C."/>
            <person name="Castanera R."/>
            <person name="Culley D."/>
            <person name="Daum C."/>
            <person name="Ezra D."/>
            <person name="Gonzalez J."/>
            <person name="Henrissat B."/>
            <person name="Kuo A."/>
            <person name="Liang C."/>
            <person name="Lipzen A."/>
            <person name="Lutzoni F."/>
            <person name="Magnuson J."/>
            <person name="Mondo S."/>
            <person name="Nolan M."/>
            <person name="Ohm R."/>
            <person name="Pangilinan J."/>
            <person name="Park H.-J."/>
            <person name="Ramirez L."/>
            <person name="Alfaro M."/>
            <person name="Sun H."/>
            <person name="Tritt A."/>
            <person name="Yoshinaga Y."/>
            <person name="Zwiers L.-H."/>
            <person name="Turgeon B."/>
            <person name="Goodwin S."/>
            <person name="Spatafora J."/>
            <person name="Crous P."/>
            <person name="Grigoriev I."/>
        </authorList>
    </citation>
    <scope>NUCLEOTIDE SEQUENCE</scope>
    <source>
        <strain evidence="10 12">CBS 304.34</strain>
    </source>
</reference>
<dbReference type="InterPro" id="IPR052031">
    <property type="entry name" value="Membrane_Transporter-Flippase"/>
</dbReference>
<dbReference type="InterPro" id="IPR002528">
    <property type="entry name" value="MATE_fam"/>
</dbReference>
<evidence type="ECO:0000256" key="9">
    <source>
        <dbReference type="SAM" id="Phobius"/>
    </source>
</evidence>
<dbReference type="Pfam" id="PF01554">
    <property type="entry name" value="MatE"/>
    <property type="match status" value="1"/>
</dbReference>
<feature type="transmembrane region" description="Helical" evidence="9">
    <location>
        <begin position="456"/>
        <end position="474"/>
    </location>
</feature>
<dbReference type="PANTHER" id="PTHR43549">
    <property type="entry name" value="MULTIDRUG RESISTANCE PROTEIN YPNP-RELATED"/>
    <property type="match status" value="1"/>
</dbReference>
<sequence length="522" mass="59050">MKRLRNSRYWYSMLPGKDSEPVVSDSRVDGDEDAETDSESDERHRLLHQSRKTYWGSLGWNLAAALLPALYSTLSKLWVANLDASHVVTTDVYTYISTVAEVLNEGLPRTAWLIIGDEDNRSLRSRISLSYTLVVFQTLMGLIMSIVFVAAAESFAASFVPREVRQSSLNYVRVSAPVALSSAIQVAVSSCTRALDKPDVPFVISLIGVVCNIVLDFLIISNFHVGSFKPTILMQAGIRLACDMTSALVGLGYFIYLATRIQRQHEESEERVRPNIKALIVLARPAMYTFTESAIRNALYLWIVSTIIGLGQDYATAWGVFNTIRWGLIMVPVQALQNSTLTFIGHRWGHWRKQKEAGERKPAATWKDVKTIIRPAIVSTLLSIAVEVPLCLFLSFWGMKEFAYYLSNSDEVARITRTMWRNIDWCYIFYAIDYQLAAILLATVPRWYLYQSLGSNFLWMLPWAIVVTVVKMSQTEAWKFYSIIFGGSLVFSCLNVALVLGLWIWRLMQGKVRLPPVVTRTS</sequence>
<evidence type="ECO:0000256" key="1">
    <source>
        <dbReference type="ARBA" id="ARBA00004651"/>
    </source>
</evidence>
<feature type="compositionally biased region" description="Acidic residues" evidence="8">
    <location>
        <begin position="30"/>
        <end position="40"/>
    </location>
</feature>
<protein>
    <recommendedName>
        <fullName evidence="13">MATE efflux family protein</fullName>
    </recommendedName>
</protein>
<feature type="transmembrane region" description="Helical" evidence="9">
    <location>
        <begin position="376"/>
        <end position="397"/>
    </location>
</feature>
<dbReference type="PANTHER" id="PTHR43549:SF2">
    <property type="entry name" value="MULTIDRUG RESISTANCE PROTEIN NORM-RELATED"/>
    <property type="match status" value="1"/>
</dbReference>
<dbReference type="RefSeq" id="XP_033582341.1">
    <property type="nucleotide sequence ID" value="XM_033722728.1"/>
</dbReference>
<keyword evidence="6 9" id="KW-1133">Transmembrane helix</keyword>
<evidence type="ECO:0000313" key="10">
    <source>
        <dbReference type="EMBL" id="KAF2815377.1"/>
    </source>
</evidence>
<dbReference type="GO" id="GO:0042910">
    <property type="term" value="F:xenobiotic transmembrane transporter activity"/>
    <property type="evidence" value="ECO:0007669"/>
    <property type="project" value="InterPro"/>
</dbReference>
<feature type="transmembrane region" description="Helical" evidence="9">
    <location>
        <begin position="232"/>
        <end position="256"/>
    </location>
</feature>
<reference evidence="12" key="2">
    <citation type="submission" date="2020-04" db="EMBL/GenBank/DDBJ databases">
        <authorList>
            <consortium name="NCBI Genome Project"/>
        </authorList>
    </citation>
    <scope>NUCLEOTIDE SEQUENCE</scope>
    <source>
        <strain evidence="12">CBS 304.34</strain>
    </source>
</reference>
<feature type="transmembrane region" description="Helical" evidence="9">
    <location>
        <begin position="200"/>
        <end position="220"/>
    </location>
</feature>
<keyword evidence="3" id="KW-0813">Transport</keyword>